<organism evidence="7 8">
    <name type="scientific">Candidatus Stercoripulliclostridium pullicola</name>
    <dbReference type="NCBI Taxonomy" id="2840953"/>
    <lineage>
        <taxon>Bacteria</taxon>
        <taxon>Bacillati</taxon>
        <taxon>Bacillota</taxon>
        <taxon>Clostridia</taxon>
        <taxon>Eubacteriales</taxon>
        <taxon>Candidatus Stercoripulliclostridium</taxon>
    </lineage>
</organism>
<evidence type="ECO:0000256" key="2">
    <source>
        <dbReference type="ARBA" id="ARBA00022695"/>
    </source>
</evidence>
<evidence type="ECO:0000256" key="4">
    <source>
        <dbReference type="ARBA" id="ARBA00022932"/>
    </source>
</evidence>
<evidence type="ECO:0000256" key="1">
    <source>
        <dbReference type="ARBA" id="ARBA00022679"/>
    </source>
</evidence>
<dbReference type="Proteomes" id="UP000727857">
    <property type="component" value="Unassembled WGS sequence"/>
</dbReference>
<reference evidence="7" key="1">
    <citation type="submission" date="2020-10" db="EMBL/GenBank/DDBJ databases">
        <authorList>
            <person name="Gilroy R."/>
        </authorList>
    </citation>
    <scope>NUCLEOTIDE SEQUENCE</scope>
    <source>
        <strain evidence="7">517</strain>
    </source>
</reference>
<comment type="caution">
    <text evidence="7">The sequence shown here is derived from an EMBL/GenBank/DDBJ whole genome shotgun (WGS) entry which is preliminary data.</text>
</comment>
<sequence length="338" mass="38469">MKCIKNNEAKVRRSADVYAIEKAIAELSVLIRQGKAGVVNIQRALRVSYPSAAKIYDLIIDTSGINIKKNIFEPDEKRQFIYLEQLLLDALPDSGYTSDEVYERLNAEMAAIEELGMAADFLFAHSVAGILRELTDYPCFVGIGCCSLVAYIIGITGTELDPIRHGLIFERGFGEDKKPENPFSFFVFEEIMSEFKERINKIYGDSLTYSRDGGSVLSAGDASITILDSIEPLQYAYAQLETSLCNSAIAVFQEDYMRLMHYAAGYDYTEADRIRRIIEKRKIKEILKYRKDFVRKARHLPYAESQRLFTEIQFNLNRACCKAYVLSVKTVLDAYFPF</sequence>
<feature type="domain" description="DNA polymerase III alpha subunit finger" evidence="6">
    <location>
        <begin position="232"/>
        <end position="298"/>
    </location>
</feature>
<gene>
    <name evidence="7" type="ORF">IAB16_06080</name>
</gene>
<accession>A0A940IDL7</accession>
<evidence type="ECO:0000256" key="3">
    <source>
        <dbReference type="ARBA" id="ARBA00022705"/>
    </source>
</evidence>
<dbReference type="GO" id="GO:0006260">
    <property type="term" value="P:DNA replication"/>
    <property type="evidence" value="ECO:0007669"/>
    <property type="project" value="UniProtKB-KW"/>
</dbReference>
<evidence type="ECO:0000259" key="5">
    <source>
        <dbReference type="Pfam" id="PF07733"/>
    </source>
</evidence>
<keyword evidence="3" id="KW-0235">DNA replication</keyword>
<reference evidence="7" key="2">
    <citation type="journal article" date="2021" name="PeerJ">
        <title>Extensive microbial diversity within the chicken gut microbiome revealed by metagenomics and culture.</title>
        <authorList>
            <person name="Gilroy R."/>
            <person name="Ravi A."/>
            <person name="Getino M."/>
            <person name="Pursley I."/>
            <person name="Horton D.L."/>
            <person name="Alikhan N.F."/>
            <person name="Baker D."/>
            <person name="Gharbi K."/>
            <person name="Hall N."/>
            <person name="Watson M."/>
            <person name="Adriaenssens E.M."/>
            <person name="Foster-Nyarko E."/>
            <person name="Jarju S."/>
            <person name="Secka A."/>
            <person name="Antonio M."/>
            <person name="Oren A."/>
            <person name="Chaudhuri R.R."/>
            <person name="La Ragione R."/>
            <person name="Hildebrand F."/>
            <person name="Pallen M.J."/>
        </authorList>
    </citation>
    <scope>NUCLEOTIDE SEQUENCE</scope>
    <source>
        <strain evidence="7">517</strain>
    </source>
</reference>
<name>A0A940IDL7_9FIRM</name>
<dbReference type="AlphaFoldDB" id="A0A940IDL7"/>
<dbReference type="InterPro" id="IPR011708">
    <property type="entry name" value="DNA_pol3_alpha_NTPase_dom"/>
</dbReference>
<keyword evidence="4" id="KW-0239">DNA-directed DNA polymerase</keyword>
<evidence type="ECO:0000313" key="8">
    <source>
        <dbReference type="Proteomes" id="UP000727857"/>
    </source>
</evidence>
<keyword evidence="1" id="KW-0808">Transferase</keyword>
<dbReference type="InterPro" id="IPR004805">
    <property type="entry name" value="DnaE2/DnaE/PolC"/>
</dbReference>
<dbReference type="GO" id="GO:0008408">
    <property type="term" value="F:3'-5' exonuclease activity"/>
    <property type="evidence" value="ECO:0007669"/>
    <property type="project" value="InterPro"/>
</dbReference>
<dbReference type="Pfam" id="PF07733">
    <property type="entry name" value="DNA_pol3_alpha"/>
    <property type="match status" value="1"/>
</dbReference>
<dbReference type="EMBL" id="JADINF010000153">
    <property type="protein sequence ID" value="MBO8424570.1"/>
    <property type="molecule type" value="Genomic_DNA"/>
</dbReference>
<dbReference type="GO" id="GO:0003887">
    <property type="term" value="F:DNA-directed DNA polymerase activity"/>
    <property type="evidence" value="ECO:0007669"/>
    <property type="project" value="UniProtKB-KW"/>
</dbReference>
<protein>
    <submittedName>
        <fullName evidence="7">Uncharacterized protein</fullName>
    </submittedName>
</protein>
<keyword evidence="2" id="KW-0548">Nucleotidyltransferase</keyword>
<evidence type="ECO:0000313" key="7">
    <source>
        <dbReference type="EMBL" id="MBO8424570.1"/>
    </source>
</evidence>
<dbReference type="Pfam" id="PF17657">
    <property type="entry name" value="DNA_pol3_finger"/>
    <property type="match status" value="1"/>
</dbReference>
<proteinExistence type="predicted"/>
<dbReference type="PANTHER" id="PTHR32294">
    <property type="entry name" value="DNA POLYMERASE III SUBUNIT ALPHA"/>
    <property type="match status" value="1"/>
</dbReference>
<feature type="domain" description="Bacterial DNA polymerase III alpha subunit NTPase" evidence="5">
    <location>
        <begin position="97"/>
        <end position="176"/>
    </location>
</feature>
<dbReference type="InterPro" id="IPR040982">
    <property type="entry name" value="DNA_pol3_finger"/>
</dbReference>
<evidence type="ECO:0000259" key="6">
    <source>
        <dbReference type="Pfam" id="PF17657"/>
    </source>
</evidence>